<dbReference type="HOGENOM" id="CLU_172957_0_0_1"/>
<dbReference type="EMBL" id="CAQQ02055826">
    <property type="status" value="NOT_ANNOTATED_CDS"/>
    <property type="molecule type" value="Genomic_DNA"/>
</dbReference>
<accession>T1GYM0</accession>
<sequence>MEMAKNLFGSRDHEGYVGKEEHNKQQLNDSEEEPDYPDCITEEINVIDGLRPNPGGPFSALTPSMWPQEILAKLKEPSVDEPYYQPDYQFDEFGFRVEEEDGPEQMSKKIL</sequence>
<feature type="compositionally biased region" description="Basic and acidic residues" evidence="1">
    <location>
        <begin position="10"/>
        <end position="24"/>
    </location>
</feature>
<feature type="region of interest" description="Disordered" evidence="1">
    <location>
        <begin position="1"/>
        <end position="37"/>
    </location>
</feature>
<reference evidence="2" key="2">
    <citation type="submission" date="2015-06" db="UniProtKB">
        <authorList>
            <consortium name="EnsemblMetazoa"/>
        </authorList>
    </citation>
    <scope>IDENTIFICATION</scope>
</reference>
<organism evidence="2 3">
    <name type="scientific">Megaselia scalaris</name>
    <name type="common">Humpbacked fly</name>
    <name type="synonym">Phora scalaris</name>
    <dbReference type="NCBI Taxonomy" id="36166"/>
    <lineage>
        <taxon>Eukaryota</taxon>
        <taxon>Metazoa</taxon>
        <taxon>Ecdysozoa</taxon>
        <taxon>Arthropoda</taxon>
        <taxon>Hexapoda</taxon>
        <taxon>Insecta</taxon>
        <taxon>Pterygota</taxon>
        <taxon>Neoptera</taxon>
        <taxon>Endopterygota</taxon>
        <taxon>Diptera</taxon>
        <taxon>Brachycera</taxon>
        <taxon>Muscomorpha</taxon>
        <taxon>Platypezoidea</taxon>
        <taxon>Phoridae</taxon>
        <taxon>Megaseliini</taxon>
        <taxon>Megaselia</taxon>
    </lineage>
</organism>
<dbReference type="OMA" id="YPDCITE"/>
<dbReference type="Proteomes" id="UP000015102">
    <property type="component" value="Unassembled WGS sequence"/>
</dbReference>
<proteinExistence type="predicted"/>
<dbReference type="EnsemblMetazoa" id="MESCA008953-RA">
    <property type="protein sequence ID" value="MESCA008953-PA"/>
    <property type="gene ID" value="MESCA008953"/>
</dbReference>
<evidence type="ECO:0000313" key="2">
    <source>
        <dbReference type="EnsemblMetazoa" id="MESCA008953-PA"/>
    </source>
</evidence>
<reference evidence="3" key="1">
    <citation type="submission" date="2013-02" db="EMBL/GenBank/DDBJ databases">
        <authorList>
            <person name="Hughes D."/>
        </authorList>
    </citation>
    <scope>NUCLEOTIDE SEQUENCE</scope>
    <source>
        <strain>Durham</strain>
        <strain evidence="3">NC isolate 2 -- Noor lab</strain>
    </source>
</reference>
<keyword evidence="3" id="KW-1185">Reference proteome</keyword>
<protein>
    <submittedName>
        <fullName evidence="2">Uncharacterized protein</fullName>
    </submittedName>
</protein>
<dbReference type="AlphaFoldDB" id="T1GYM0"/>
<evidence type="ECO:0000313" key="3">
    <source>
        <dbReference type="Proteomes" id="UP000015102"/>
    </source>
</evidence>
<name>T1GYM0_MEGSC</name>
<evidence type="ECO:0000256" key="1">
    <source>
        <dbReference type="SAM" id="MobiDB-lite"/>
    </source>
</evidence>